<protein>
    <recommendedName>
        <fullName evidence="3">WAP domain-containing protein</fullName>
    </recommendedName>
</protein>
<evidence type="ECO:0008006" key="3">
    <source>
        <dbReference type="Google" id="ProtNLM"/>
    </source>
</evidence>
<reference evidence="2" key="1">
    <citation type="submission" date="2024-06" db="EMBL/GenBank/DDBJ databases">
        <title>Multi-omics analyses provide insights into the biosynthesis of the anticancer antibiotic pleurotin in Hohenbuehelia grisea.</title>
        <authorList>
            <person name="Weaver J.A."/>
            <person name="Alberti F."/>
        </authorList>
    </citation>
    <scope>NUCLEOTIDE SEQUENCE [LARGE SCALE GENOMIC DNA]</scope>
    <source>
        <strain evidence="2">T-177</strain>
    </source>
</reference>
<evidence type="ECO:0000313" key="1">
    <source>
        <dbReference type="EMBL" id="KAL0959004.1"/>
    </source>
</evidence>
<accession>A0ABR3JTN7</accession>
<sequence length="114" mass="12046">MLPDISICEKQCKPPPVGEGETCGGHPPPGYVYPVCLPHLKCCPVPRIADLLVCMEKCPPRILGHGELCSNIAGPVRDGTCAKGLKCCNVKGAMDVGLCMTTVECKLGQLNQAK</sequence>
<organism evidence="1 2">
    <name type="scientific">Hohenbuehelia grisea</name>
    <dbReference type="NCBI Taxonomy" id="104357"/>
    <lineage>
        <taxon>Eukaryota</taxon>
        <taxon>Fungi</taxon>
        <taxon>Dikarya</taxon>
        <taxon>Basidiomycota</taxon>
        <taxon>Agaricomycotina</taxon>
        <taxon>Agaricomycetes</taxon>
        <taxon>Agaricomycetidae</taxon>
        <taxon>Agaricales</taxon>
        <taxon>Pleurotineae</taxon>
        <taxon>Pleurotaceae</taxon>
        <taxon>Hohenbuehelia</taxon>
    </lineage>
</organism>
<gene>
    <name evidence="1" type="ORF">HGRIS_014317</name>
</gene>
<dbReference type="Proteomes" id="UP001556367">
    <property type="component" value="Unassembled WGS sequence"/>
</dbReference>
<dbReference type="EMBL" id="JASNQZ010000003">
    <property type="protein sequence ID" value="KAL0959004.1"/>
    <property type="molecule type" value="Genomic_DNA"/>
</dbReference>
<keyword evidence="2" id="KW-1185">Reference proteome</keyword>
<name>A0ABR3JTN7_9AGAR</name>
<evidence type="ECO:0000313" key="2">
    <source>
        <dbReference type="Proteomes" id="UP001556367"/>
    </source>
</evidence>
<comment type="caution">
    <text evidence="1">The sequence shown here is derived from an EMBL/GenBank/DDBJ whole genome shotgun (WGS) entry which is preliminary data.</text>
</comment>
<proteinExistence type="predicted"/>